<dbReference type="Gene3D" id="1.10.238.160">
    <property type="match status" value="1"/>
</dbReference>
<keyword evidence="2" id="KW-1185">Reference proteome</keyword>
<protein>
    <recommendedName>
        <fullName evidence="3">AlpA family transcriptional regulator</fullName>
    </recommendedName>
</protein>
<sequence length="68" mass="7771">MTTKTPPRYIRKGRVVEITSLSPSTIERMIKRGEFPAPTKLSSASRINVWLEDVVHQWMEEQVAGSDQ</sequence>
<organism evidence="1 2">
    <name type="scientific">Endozoicomonas montiporae</name>
    <dbReference type="NCBI Taxonomy" id="1027273"/>
    <lineage>
        <taxon>Bacteria</taxon>
        <taxon>Pseudomonadati</taxon>
        <taxon>Pseudomonadota</taxon>
        <taxon>Gammaproteobacteria</taxon>
        <taxon>Oceanospirillales</taxon>
        <taxon>Endozoicomonadaceae</taxon>
        <taxon>Endozoicomonas</taxon>
    </lineage>
</organism>
<gene>
    <name evidence="1" type="ORF">GZ77_19090</name>
</gene>
<dbReference type="Pfam" id="PF05930">
    <property type="entry name" value="Phage_AlpA"/>
    <property type="match status" value="1"/>
</dbReference>
<dbReference type="RefSeq" id="WP_034877961.1">
    <property type="nucleotide sequence ID" value="NZ_JOKG01000004.1"/>
</dbReference>
<reference evidence="1" key="1">
    <citation type="submission" date="2014-06" db="EMBL/GenBank/DDBJ databases">
        <title>Whole Genome Sequences of Three Symbiotic Endozoicomonas Bacteria.</title>
        <authorList>
            <person name="Neave M.J."/>
            <person name="Apprill A."/>
            <person name="Voolstra C.R."/>
        </authorList>
    </citation>
    <scope>NUCLEOTIDE SEQUENCE [LARGE SCALE GENOMIC DNA]</scope>
    <source>
        <strain evidence="1">LMG 24815</strain>
    </source>
</reference>
<dbReference type="Proteomes" id="UP000028006">
    <property type="component" value="Unassembled WGS sequence"/>
</dbReference>
<dbReference type="EMBL" id="JOKG01000004">
    <property type="protein sequence ID" value="KEQ12610.1"/>
    <property type="molecule type" value="Genomic_DNA"/>
</dbReference>
<dbReference type="SUPFAM" id="SSF46955">
    <property type="entry name" value="Putative DNA-binding domain"/>
    <property type="match status" value="1"/>
</dbReference>
<evidence type="ECO:0000313" key="2">
    <source>
        <dbReference type="Proteomes" id="UP000028006"/>
    </source>
</evidence>
<name>A0A081N2D7_9GAMM</name>
<accession>A0A081N2D7</accession>
<dbReference type="AlphaFoldDB" id="A0A081N2D7"/>
<evidence type="ECO:0008006" key="3">
    <source>
        <dbReference type="Google" id="ProtNLM"/>
    </source>
</evidence>
<dbReference type="InterPro" id="IPR009061">
    <property type="entry name" value="DNA-bd_dom_put_sf"/>
</dbReference>
<proteinExistence type="predicted"/>
<comment type="caution">
    <text evidence="1">The sequence shown here is derived from an EMBL/GenBank/DDBJ whole genome shotgun (WGS) entry which is preliminary data.</text>
</comment>
<dbReference type="InterPro" id="IPR010260">
    <property type="entry name" value="AlpA"/>
</dbReference>
<evidence type="ECO:0000313" key="1">
    <source>
        <dbReference type="EMBL" id="KEQ12610.1"/>
    </source>
</evidence>